<dbReference type="AlphaFoldDB" id="A0A2P2QL62"/>
<feature type="compositionally biased region" description="Pro residues" evidence="1">
    <location>
        <begin position="1"/>
        <end position="10"/>
    </location>
</feature>
<evidence type="ECO:0000256" key="1">
    <source>
        <dbReference type="SAM" id="MobiDB-lite"/>
    </source>
</evidence>
<protein>
    <submittedName>
        <fullName evidence="2">Uncharacterized protein</fullName>
    </submittedName>
</protein>
<evidence type="ECO:0000313" key="2">
    <source>
        <dbReference type="EMBL" id="MBX67712.1"/>
    </source>
</evidence>
<feature type="compositionally biased region" description="Polar residues" evidence="1">
    <location>
        <begin position="11"/>
        <end position="26"/>
    </location>
</feature>
<sequence length="26" mass="2751">MNPPTAPFSTPPRSFISPLSMSSLTS</sequence>
<name>A0A2P2QL62_RHIMU</name>
<feature type="region of interest" description="Disordered" evidence="1">
    <location>
        <begin position="1"/>
        <end position="26"/>
    </location>
</feature>
<proteinExistence type="predicted"/>
<organism evidence="2">
    <name type="scientific">Rhizophora mucronata</name>
    <name type="common">Asiatic mangrove</name>
    <dbReference type="NCBI Taxonomy" id="61149"/>
    <lineage>
        <taxon>Eukaryota</taxon>
        <taxon>Viridiplantae</taxon>
        <taxon>Streptophyta</taxon>
        <taxon>Embryophyta</taxon>
        <taxon>Tracheophyta</taxon>
        <taxon>Spermatophyta</taxon>
        <taxon>Magnoliopsida</taxon>
        <taxon>eudicotyledons</taxon>
        <taxon>Gunneridae</taxon>
        <taxon>Pentapetalae</taxon>
        <taxon>rosids</taxon>
        <taxon>fabids</taxon>
        <taxon>Malpighiales</taxon>
        <taxon>Rhizophoraceae</taxon>
        <taxon>Rhizophora</taxon>
    </lineage>
</organism>
<reference evidence="2" key="1">
    <citation type="submission" date="2018-02" db="EMBL/GenBank/DDBJ databases">
        <title>Rhizophora mucronata_Transcriptome.</title>
        <authorList>
            <person name="Meera S.P."/>
            <person name="Sreeshan A."/>
            <person name="Augustine A."/>
        </authorList>
    </citation>
    <scope>NUCLEOTIDE SEQUENCE</scope>
    <source>
        <tissue evidence="2">Leaf</tissue>
    </source>
</reference>
<dbReference type="EMBL" id="GGEC01087228">
    <property type="protein sequence ID" value="MBX67712.1"/>
    <property type="molecule type" value="Transcribed_RNA"/>
</dbReference>
<accession>A0A2P2QL62</accession>